<evidence type="ECO:0000256" key="1">
    <source>
        <dbReference type="SAM" id="Phobius"/>
    </source>
</evidence>
<comment type="caution">
    <text evidence="2">The sequence shown here is derived from an EMBL/GenBank/DDBJ whole genome shotgun (WGS) entry which is preliminary data.</text>
</comment>
<gene>
    <name evidence="2" type="ORF">H1016_05595</name>
</gene>
<dbReference type="EMBL" id="DVAB01000050">
    <property type="protein sequence ID" value="HIK00977.1"/>
    <property type="molecule type" value="Genomic_DNA"/>
</dbReference>
<name>A0A832UT30_9ARCH</name>
<evidence type="ECO:0000313" key="3">
    <source>
        <dbReference type="Proteomes" id="UP000646946"/>
    </source>
</evidence>
<sequence>MVYFNDKGITPIIAVILLLMMTIAIGGLAYAWIQRLQTTTQSTVENVTTALSGTFKVLLRVEGYNTTCGGVSNWAIARIVYKNAGVEAAKNVRIYVDDGLRTESDVINGNTTLSPGVTTWAQLGNETCSNWINKTRKITIHSDESEAERLITFSCTTPLSTGGC</sequence>
<accession>A0A832UT30</accession>
<dbReference type="NCBIfam" id="TIGR02537">
    <property type="entry name" value="arch_flag_Nterm"/>
    <property type="match status" value="1"/>
</dbReference>
<dbReference type="AlphaFoldDB" id="A0A832UT30"/>
<dbReference type="Proteomes" id="UP000646946">
    <property type="component" value="Unassembled WGS sequence"/>
</dbReference>
<keyword evidence="3" id="KW-1185">Reference proteome</keyword>
<keyword evidence="1" id="KW-0472">Membrane</keyword>
<keyword evidence="1" id="KW-1133">Transmembrane helix</keyword>
<keyword evidence="1" id="KW-0812">Transmembrane</keyword>
<proteinExistence type="predicted"/>
<organism evidence="2 3">
    <name type="scientific">Candidatus Naiadarchaeum limnaeum</name>
    <dbReference type="NCBI Taxonomy" id="2756139"/>
    <lineage>
        <taxon>Archaea</taxon>
        <taxon>Candidatus Undinarchaeota</taxon>
        <taxon>Candidatus Undinarchaeia</taxon>
        <taxon>Candidatus Naiadarchaeales</taxon>
        <taxon>Candidatus Naiadarchaeaceae</taxon>
        <taxon>Candidatus Naiadarchaeum</taxon>
    </lineage>
</organism>
<reference evidence="2 3" key="1">
    <citation type="journal article" name="Nat. Commun.">
        <title>Undinarchaeota illuminate DPANN phylogeny and the impact of gene transfer on archaeal evolution.</title>
        <authorList>
            <person name="Dombrowski N."/>
            <person name="Williams T.A."/>
            <person name="Sun J."/>
            <person name="Woodcroft B.J."/>
            <person name="Lee J.H."/>
            <person name="Minh B.Q."/>
            <person name="Rinke C."/>
            <person name="Spang A."/>
        </authorList>
    </citation>
    <scope>NUCLEOTIDE SEQUENCE [LARGE SCALE GENOMIC DNA]</scope>
    <source>
        <strain evidence="2">MAG_bin1129</strain>
    </source>
</reference>
<feature type="transmembrane region" description="Helical" evidence="1">
    <location>
        <begin position="12"/>
        <end position="33"/>
    </location>
</feature>
<evidence type="ECO:0000313" key="2">
    <source>
        <dbReference type="EMBL" id="HIK00977.1"/>
    </source>
</evidence>
<dbReference type="InterPro" id="IPR013373">
    <property type="entry name" value="Flagellin/pilin_N_arc"/>
</dbReference>
<evidence type="ECO:0008006" key="4">
    <source>
        <dbReference type="Google" id="ProtNLM"/>
    </source>
</evidence>
<protein>
    <recommendedName>
        <fullName evidence="4">Archaeal Type IV pilin N-terminal domain-containing protein</fullName>
    </recommendedName>
</protein>